<evidence type="ECO:0000313" key="2">
    <source>
        <dbReference type="Proteomes" id="UP000051952"/>
    </source>
</evidence>
<sequence>MTAIKNLVLFQNKLNGTLPRSFGNLTNLKTLVLAQNSFSGAVPFDARGSLSNIQMILLQTIHVFLE</sequence>
<protein>
    <submittedName>
        <fullName evidence="1">GP46-like surface antigen, putative</fullName>
    </submittedName>
</protein>
<dbReference type="Gene3D" id="3.80.10.10">
    <property type="entry name" value="Ribonuclease Inhibitor"/>
    <property type="match status" value="1"/>
</dbReference>
<name>A0A0S4JEH8_BODSA</name>
<gene>
    <name evidence="1" type="ORF">BSAL_01340</name>
</gene>
<dbReference type="OrthoDB" id="1939111at2759"/>
<dbReference type="InterPro" id="IPR052592">
    <property type="entry name" value="LRR-RLK"/>
</dbReference>
<dbReference type="PANTHER" id="PTHR48054">
    <property type="entry name" value="RECEPTOR KINASE-LIKE PROTEIN XA21"/>
    <property type="match status" value="1"/>
</dbReference>
<dbReference type="InterPro" id="IPR001611">
    <property type="entry name" value="Leu-rich_rpt"/>
</dbReference>
<dbReference type="SUPFAM" id="SSF52058">
    <property type="entry name" value="L domain-like"/>
    <property type="match status" value="1"/>
</dbReference>
<dbReference type="InterPro" id="IPR032675">
    <property type="entry name" value="LRR_dom_sf"/>
</dbReference>
<dbReference type="VEuPathDB" id="TriTrypDB:BSAL_01340"/>
<dbReference type="Pfam" id="PF00560">
    <property type="entry name" value="LRR_1"/>
    <property type="match status" value="2"/>
</dbReference>
<dbReference type="EMBL" id="CYKH01001508">
    <property type="protein sequence ID" value="CUG87392.1"/>
    <property type="molecule type" value="Genomic_DNA"/>
</dbReference>
<dbReference type="Proteomes" id="UP000051952">
    <property type="component" value="Unassembled WGS sequence"/>
</dbReference>
<keyword evidence="2" id="KW-1185">Reference proteome</keyword>
<proteinExistence type="predicted"/>
<accession>A0A0S4JEH8</accession>
<dbReference type="PANTHER" id="PTHR48054:SF59">
    <property type="entry name" value="PROTEIN KINASE DOMAIN-CONTAINING PROTEIN"/>
    <property type="match status" value="1"/>
</dbReference>
<reference evidence="2" key="1">
    <citation type="submission" date="2015-09" db="EMBL/GenBank/DDBJ databases">
        <authorList>
            <consortium name="Pathogen Informatics"/>
        </authorList>
    </citation>
    <scope>NUCLEOTIDE SEQUENCE [LARGE SCALE GENOMIC DNA]</scope>
    <source>
        <strain evidence="2">Lake Konstanz</strain>
    </source>
</reference>
<dbReference type="AlphaFoldDB" id="A0A0S4JEH8"/>
<organism evidence="1 2">
    <name type="scientific">Bodo saltans</name>
    <name type="common">Flagellated protozoan</name>
    <dbReference type="NCBI Taxonomy" id="75058"/>
    <lineage>
        <taxon>Eukaryota</taxon>
        <taxon>Discoba</taxon>
        <taxon>Euglenozoa</taxon>
        <taxon>Kinetoplastea</taxon>
        <taxon>Metakinetoplastina</taxon>
        <taxon>Eubodonida</taxon>
        <taxon>Bodonidae</taxon>
        <taxon>Bodo</taxon>
    </lineage>
</organism>
<evidence type="ECO:0000313" key="1">
    <source>
        <dbReference type="EMBL" id="CUG87392.1"/>
    </source>
</evidence>